<dbReference type="PANTHER" id="PTHR21567:SF9">
    <property type="entry name" value="CLIP-ASSOCIATING PROTEIN"/>
    <property type="match status" value="1"/>
</dbReference>
<comment type="similarity">
    <text evidence="2">Belongs to the CLASP family.</text>
</comment>
<evidence type="ECO:0000313" key="9">
    <source>
        <dbReference type="Proteomes" id="UP000053815"/>
    </source>
</evidence>
<evidence type="ECO:0000256" key="4">
    <source>
        <dbReference type="ARBA" id="ARBA00022701"/>
    </source>
</evidence>
<dbReference type="InterPro" id="IPR016024">
    <property type="entry name" value="ARM-type_fold"/>
</dbReference>
<feature type="domain" description="TOG" evidence="7">
    <location>
        <begin position="18"/>
        <end position="261"/>
    </location>
</feature>
<sequence length="1301" mass="145577">MTIHKDESTDVDPVQIWSAKDLETEFSKMLKAYHDKETEFNWEARDQAVTRLRGILRGNATESPYLEVLMPCMKQMVDGIVKAVESLRTQLAVKALLLVTDIGIYIGRHLDNYTTDQILLCMMRCSSLTKKMVASASLQTTISFLNHTQFYPKIMNMLHLSMNEKNSQVRLYAMIYIKTLLQAHAHHDRTRQTMDRSHSTEQFENIIAKGLNDPIPAVKEACREAFWIFWEHWRDRGEGVLRQLPPAAQKQLEKSKPTKASTTRSMHSPTISPRASSSLGRHRHHDLSPSTSSASNGSLKRSMSPSSNRAVSPPHLRSPPPPSSISSQMQEPTHHQPTHKTRVPALNRKKSAVSLIKRKPTSNFMNLITSDDIFQRCEGIVLLAKKLAPFPPSFDINNNNEIQLDVPNSPPVNGDQLRAIVIKLWEENYPEPLFSWDSVTCIMFRLLTFEEYIPKLILEANADGKSENDLVKQQLAQMGLVRAKLFLQSQHPALVDTLFNSLIQYGNFTSTTNTPGSLATTSSSFDRAAIGSKKDITRLPANRRKLTKQFLEWMDELVTPLIGLSEDIDVASRAYEGVPAEYVDLVNSNDSHAAASVTSEWFESDDNIRQCLAILLPLITTSTSGTMWHAPLVTFIKHIRLLNQRLFEMVTTTYDEYSVNKICRVLGIHIRIEPPLTVVPQQQLTDEPIVTVDDIIQHDEPLFEAETLPIPLMESNEPPVAIDQVLYDDPPMNASSSDLASQPLIDAPLVDKLTIQDRNDILDHDTHLMPSSAAAAVTTTFFDHRGEQDEIPIPDYFSPKQNVVDVMYTHDTSSPTASIIDDRTVSGTSTSTITTKQAVSSSPLLPPIDAPQPVTSQSGRSLSEAPSTMTPPAALPQTVEESVASSTPAPTAAAPPHVIAPTTQLFPSEPNLETYPLPTHVPFFAPEKVNFPSPVFRSNVRTNIVAASQSTTTTSTTTNGASNGRHLKDKTTLLYTLIDKLNLAAPSSSTTTTSTHADTFRKLTRLFKEVPIRRRWDQGGIEETGSETWAGALGDAGNFVETVQAILPHLANNTVALECIRQLAVTQTGLFRYYERKLDDQGRSLESQLMEKLLDIRCNDNPTICVAAEDALDAVLGTLNPPTAFEMLMAFVIYRLLILPCNEELADVRYPPVGSAFTYLGKWVKEMNETFYIDEWLSKRGGVNAIFKASVTMTTDYLHWSHRSDIIGHQSPSYQYTKIMRGCYGRLSRSHWRRHVPIPGRFQGRPTQSSKVLCCEITKEEDQSSERQQQQQQQQQQHGQRSILISKYLQTNHLSFLDNAD</sequence>
<dbReference type="GO" id="GO:0005881">
    <property type="term" value="C:cytoplasmic microtubule"/>
    <property type="evidence" value="ECO:0007669"/>
    <property type="project" value="TreeGrafter"/>
</dbReference>
<evidence type="ECO:0000313" key="8">
    <source>
        <dbReference type="EMBL" id="GAN04985.1"/>
    </source>
</evidence>
<proteinExistence type="inferred from homology"/>
<evidence type="ECO:0000256" key="5">
    <source>
        <dbReference type="ARBA" id="ARBA00022776"/>
    </source>
</evidence>
<comment type="subcellular location">
    <subcellularLocation>
        <location evidence="1">Cytoplasm</location>
        <location evidence="1">Cytoskeleton</location>
        <location evidence="1">Spindle</location>
    </subcellularLocation>
</comment>
<dbReference type="Gene3D" id="1.25.10.10">
    <property type="entry name" value="Leucine-rich Repeat Variant"/>
    <property type="match status" value="1"/>
</dbReference>
<dbReference type="GO" id="GO:1990023">
    <property type="term" value="C:mitotic spindle midzone"/>
    <property type="evidence" value="ECO:0007669"/>
    <property type="project" value="TreeGrafter"/>
</dbReference>
<feature type="compositionally biased region" description="Polar residues" evidence="6">
    <location>
        <begin position="853"/>
        <end position="870"/>
    </location>
</feature>
<accession>A0A0C9LUG5</accession>
<dbReference type="InterPro" id="IPR011989">
    <property type="entry name" value="ARM-like"/>
</dbReference>
<keyword evidence="5" id="KW-0131">Cell cycle</keyword>
<keyword evidence="5" id="KW-0498">Mitosis</keyword>
<feature type="region of interest" description="Disordered" evidence="6">
    <location>
        <begin position="247"/>
        <end position="349"/>
    </location>
</feature>
<feature type="compositionally biased region" description="Polar residues" evidence="6">
    <location>
        <begin position="258"/>
        <end position="279"/>
    </location>
</feature>
<feature type="compositionally biased region" description="Basic residues" evidence="6">
    <location>
        <begin position="336"/>
        <end position="349"/>
    </location>
</feature>
<evidence type="ECO:0000256" key="6">
    <source>
        <dbReference type="SAM" id="MobiDB-lite"/>
    </source>
</evidence>
<keyword evidence="9" id="KW-1185">Reference proteome</keyword>
<reference evidence="8" key="1">
    <citation type="submission" date="2014-09" db="EMBL/GenBank/DDBJ databases">
        <title>Draft genome sequence of an oleaginous Mucoromycotina fungus Mucor ambiguus NBRC6742.</title>
        <authorList>
            <person name="Takeda I."/>
            <person name="Yamane N."/>
            <person name="Morita T."/>
            <person name="Tamano K."/>
            <person name="Machida M."/>
            <person name="Baker S."/>
            <person name="Koike H."/>
        </authorList>
    </citation>
    <scope>NUCLEOTIDE SEQUENCE</scope>
    <source>
        <strain evidence="8">NBRC 6742</strain>
    </source>
</reference>
<feature type="compositionally biased region" description="Polar residues" evidence="6">
    <location>
        <begin position="288"/>
        <end position="310"/>
    </location>
</feature>
<gene>
    <name evidence="8" type="ORF">MAM1_0079d04453</name>
</gene>
<keyword evidence="4" id="KW-0493">Microtubule</keyword>
<evidence type="ECO:0000259" key="7">
    <source>
        <dbReference type="SMART" id="SM01349"/>
    </source>
</evidence>
<dbReference type="PANTHER" id="PTHR21567">
    <property type="entry name" value="CLASP"/>
    <property type="match status" value="1"/>
</dbReference>
<dbReference type="Proteomes" id="UP000053815">
    <property type="component" value="Unassembled WGS sequence"/>
</dbReference>
<dbReference type="STRING" id="91626.A0A0C9LUG5"/>
<dbReference type="OrthoDB" id="46159at2759"/>
<dbReference type="InterPro" id="IPR034085">
    <property type="entry name" value="TOG"/>
</dbReference>
<keyword evidence="3" id="KW-0132">Cell division</keyword>
<dbReference type="Pfam" id="PF12348">
    <property type="entry name" value="CLASP_N"/>
    <property type="match status" value="1"/>
</dbReference>
<dbReference type="GO" id="GO:0008017">
    <property type="term" value="F:microtubule binding"/>
    <property type="evidence" value="ECO:0007669"/>
    <property type="project" value="TreeGrafter"/>
</dbReference>
<dbReference type="SMART" id="SM01349">
    <property type="entry name" value="TOG"/>
    <property type="match status" value="1"/>
</dbReference>
<dbReference type="GO" id="GO:0005876">
    <property type="term" value="C:spindle microtubule"/>
    <property type="evidence" value="ECO:0007669"/>
    <property type="project" value="TreeGrafter"/>
</dbReference>
<dbReference type="GO" id="GO:0090307">
    <property type="term" value="P:mitotic spindle assembly"/>
    <property type="evidence" value="ECO:0007669"/>
    <property type="project" value="TreeGrafter"/>
</dbReference>
<dbReference type="SUPFAM" id="SSF48371">
    <property type="entry name" value="ARM repeat"/>
    <property type="match status" value="1"/>
</dbReference>
<dbReference type="GO" id="GO:0051301">
    <property type="term" value="P:cell division"/>
    <property type="evidence" value="ECO:0007669"/>
    <property type="project" value="UniProtKB-KW"/>
</dbReference>
<protein>
    <recommendedName>
        <fullName evidence="7">TOG domain-containing protein</fullName>
    </recommendedName>
</protein>
<organism evidence="8">
    <name type="scientific">Mucor ambiguus</name>
    <dbReference type="NCBI Taxonomy" id="91626"/>
    <lineage>
        <taxon>Eukaryota</taxon>
        <taxon>Fungi</taxon>
        <taxon>Fungi incertae sedis</taxon>
        <taxon>Mucoromycota</taxon>
        <taxon>Mucoromycotina</taxon>
        <taxon>Mucoromycetes</taxon>
        <taxon>Mucorales</taxon>
        <taxon>Mucorineae</taxon>
        <taxon>Mucoraceae</taxon>
        <taxon>Mucor</taxon>
    </lineage>
</organism>
<evidence type="ECO:0000256" key="3">
    <source>
        <dbReference type="ARBA" id="ARBA00022618"/>
    </source>
</evidence>
<name>A0A0C9LUG5_9FUNG</name>
<feature type="region of interest" description="Disordered" evidence="6">
    <location>
        <begin position="831"/>
        <end position="895"/>
    </location>
</feature>
<dbReference type="EMBL" id="DF836368">
    <property type="protein sequence ID" value="GAN04985.1"/>
    <property type="molecule type" value="Genomic_DNA"/>
</dbReference>
<evidence type="ECO:0000256" key="2">
    <source>
        <dbReference type="ARBA" id="ARBA00009549"/>
    </source>
</evidence>
<dbReference type="InterPro" id="IPR024395">
    <property type="entry name" value="CLASP_N_dom"/>
</dbReference>
<evidence type="ECO:0000256" key="1">
    <source>
        <dbReference type="ARBA" id="ARBA00004186"/>
    </source>
</evidence>
<dbReference type="GO" id="GO:0005815">
    <property type="term" value="C:microtubule organizing center"/>
    <property type="evidence" value="ECO:0007669"/>
    <property type="project" value="TreeGrafter"/>
</dbReference>